<feature type="transmembrane region" description="Helical" evidence="2">
    <location>
        <begin position="55"/>
        <end position="75"/>
    </location>
</feature>
<evidence type="ECO:0000256" key="2">
    <source>
        <dbReference type="SAM" id="Phobius"/>
    </source>
</evidence>
<keyword evidence="2" id="KW-1133">Transmembrane helix</keyword>
<feature type="compositionally biased region" description="Low complexity" evidence="1">
    <location>
        <begin position="150"/>
        <end position="166"/>
    </location>
</feature>
<dbReference type="Proteomes" id="UP000325286">
    <property type="component" value="Chromosome"/>
</dbReference>
<feature type="compositionally biased region" description="Polar residues" evidence="1">
    <location>
        <begin position="171"/>
        <end position="181"/>
    </location>
</feature>
<proteinExistence type="predicted"/>
<keyword evidence="4" id="KW-1185">Reference proteome</keyword>
<reference evidence="3 4" key="1">
    <citation type="submission" date="2019-08" db="EMBL/GenBank/DDBJ databases">
        <title>Deep-cultivation of Planctomycetes and their phenomic and genomic characterization uncovers novel biology.</title>
        <authorList>
            <person name="Wiegand S."/>
            <person name="Jogler M."/>
            <person name="Boedeker C."/>
            <person name="Pinto D."/>
            <person name="Vollmers J."/>
            <person name="Rivas-Marin E."/>
            <person name="Kohn T."/>
            <person name="Peeters S.H."/>
            <person name="Heuer A."/>
            <person name="Rast P."/>
            <person name="Oberbeckmann S."/>
            <person name="Bunk B."/>
            <person name="Jeske O."/>
            <person name="Meyerdierks A."/>
            <person name="Storesund J.E."/>
            <person name="Kallscheuer N."/>
            <person name="Luecker S."/>
            <person name="Lage O.M."/>
            <person name="Pohl T."/>
            <person name="Merkel B.J."/>
            <person name="Hornburger P."/>
            <person name="Mueller R.-W."/>
            <person name="Bruemmer F."/>
            <person name="Labrenz M."/>
            <person name="Spormann A.M."/>
            <person name="Op den Camp H."/>
            <person name="Overmann J."/>
            <person name="Amann R."/>
            <person name="Jetten M.S.M."/>
            <person name="Mascher T."/>
            <person name="Medema M.H."/>
            <person name="Devos D.P."/>
            <person name="Kaster A.-K."/>
            <person name="Ovreas L."/>
            <person name="Rohde M."/>
            <person name="Galperin M.Y."/>
            <person name="Jogler C."/>
        </authorList>
    </citation>
    <scope>NUCLEOTIDE SEQUENCE [LARGE SCALE GENOMIC DNA]</scope>
    <source>
        <strain evidence="3 4">UC8</strain>
    </source>
</reference>
<dbReference type="EMBL" id="CP042914">
    <property type="protein sequence ID" value="QEG39026.1"/>
    <property type="molecule type" value="Genomic_DNA"/>
</dbReference>
<evidence type="ECO:0000313" key="4">
    <source>
        <dbReference type="Proteomes" id="UP000325286"/>
    </source>
</evidence>
<evidence type="ECO:0000313" key="3">
    <source>
        <dbReference type="EMBL" id="QEG39026.1"/>
    </source>
</evidence>
<feature type="transmembrane region" description="Helical" evidence="2">
    <location>
        <begin position="29"/>
        <end position="48"/>
    </location>
</feature>
<gene>
    <name evidence="3" type="ORF">UC8_09870</name>
</gene>
<keyword evidence="2" id="KW-0812">Transmembrane</keyword>
<keyword evidence="2" id="KW-0472">Membrane</keyword>
<feature type="region of interest" description="Disordered" evidence="1">
    <location>
        <begin position="122"/>
        <end position="181"/>
    </location>
</feature>
<feature type="transmembrane region" description="Helical" evidence="2">
    <location>
        <begin position="95"/>
        <end position="115"/>
    </location>
</feature>
<sequence length="181" mass="19407">MPQTSVIFGLAMCGLTVFGMVGSPEKLATAFIPMMLGIPLFFCGIVSLNPHRKKNWMWVAGIVATLGLLASLTRLSYQLVQIWEHEWVNRFSLGLMWGVFGLCAAYLVILALDMIRQHRRRCGARSTPPDAPAPTPAENAPKAEHDPAVEDAAPAADQLASPPSAAEDTPQAHSVSSSLGA</sequence>
<dbReference type="RefSeq" id="WP_148080111.1">
    <property type="nucleotide sequence ID" value="NZ_CP042914.1"/>
</dbReference>
<protein>
    <submittedName>
        <fullName evidence="3">Uncharacterized protein</fullName>
    </submittedName>
</protein>
<evidence type="ECO:0000256" key="1">
    <source>
        <dbReference type="SAM" id="MobiDB-lite"/>
    </source>
</evidence>
<dbReference type="KEGG" id="rul:UC8_09870"/>
<dbReference type="AlphaFoldDB" id="A0A5B9QPS0"/>
<dbReference type="OrthoDB" id="275750at2"/>
<name>A0A5B9QPS0_9BACT</name>
<organism evidence="3 4">
    <name type="scientific">Roseimaritima ulvae</name>
    <dbReference type="NCBI Taxonomy" id="980254"/>
    <lineage>
        <taxon>Bacteria</taxon>
        <taxon>Pseudomonadati</taxon>
        <taxon>Planctomycetota</taxon>
        <taxon>Planctomycetia</taxon>
        <taxon>Pirellulales</taxon>
        <taxon>Pirellulaceae</taxon>
        <taxon>Roseimaritima</taxon>
    </lineage>
</organism>
<accession>A0A5B9QPS0</accession>